<evidence type="ECO:0000256" key="5">
    <source>
        <dbReference type="ARBA" id="ARBA00023163"/>
    </source>
</evidence>
<organism evidence="7 8">
    <name type="scientific">Candidatus Lokiarchaeum ossiferum</name>
    <dbReference type="NCBI Taxonomy" id="2951803"/>
    <lineage>
        <taxon>Archaea</taxon>
        <taxon>Promethearchaeati</taxon>
        <taxon>Promethearchaeota</taxon>
        <taxon>Promethearchaeia</taxon>
        <taxon>Promethearchaeales</taxon>
        <taxon>Promethearchaeaceae</taxon>
        <taxon>Candidatus Lokiarchaeum</taxon>
    </lineage>
</organism>
<dbReference type="Pfam" id="PF04670">
    <property type="entry name" value="Gtr1_RagA"/>
    <property type="match status" value="1"/>
</dbReference>
<dbReference type="EMBL" id="CP104013">
    <property type="protein sequence ID" value="UYP44511.1"/>
    <property type="molecule type" value="Genomic_DNA"/>
</dbReference>
<evidence type="ECO:0000313" key="8">
    <source>
        <dbReference type="Proteomes" id="UP001208689"/>
    </source>
</evidence>
<evidence type="ECO:0000256" key="4">
    <source>
        <dbReference type="ARBA" id="ARBA00023134"/>
    </source>
</evidence>
<dbReference type="Gene3D" id="1.10.10.10">
    <property type="entry name" value="Winged helix-like DNA-binding domain superfamily/Winged helix DNA-binding domain"/>
    <property type="match status" value="1"/>
</dbReference>
<dbReference type="PANTHER" id="PTHR33154">
    <property type="entry name" value="TRANSCRIPTIONAL REGULATOR, ARSR FAMILY"/>
    <property type="match status" value="1"/>
</dbReference>
<name>A0ABY6HM70_9ARCH</name>
<dbReference type="PANTHER" id="PTHR33154:SF33">
    <property type="entry name" value="TRANSCRIPTIONAL REPRESSOR SDPR"/>
    <property type="match status" value="1"/>
</dbReference>
<dbReference type="InterPro" id="IPR036388">
    <property type="entry name" value="WH-like_DNA-bd_sf"/>
</dbReference>
<sequence>MNNNQQLLELIKIIGDETRFEILSVLQKGTLTIGELEQKIGRSRSTTFKQIKILKNAGIISSKKSGTRKYIMVRNKQIYSLFENLESFISTQESLFSKKTKNQENILLMGLDKSGKTSILLSFLGKKNLLAFINQNLKPTEGKQHMSSILYDLNMEFKYRPEVIYHEFGGQVVYRDLFTNKPDEVLENIDKIIYVLDIQDTDRYEESLSYFEIILKNIHVDKLKIELNLFLHKYDPGLDKEKYSNDFLNQQILNKVLDLVPIDQGISIFKTSIFTIFQKNLILQKNPPLY</sequence>
<dbReference type="Proteomes" id="UP001208689">
    <property type="component" value="Chromosome"/>
</dbReference>
<dbReference type="PRINTS" id="PR00778">
    <property type="entry name" value="HTHARSR"/>
</dbReference>
<accession>A0ABY6HM70</accession>
<keyword evidence="4" id="KW-0342">GTP-binding</keyword>
<dbReference type="SUPFAM" id="SSF46785">
    <property type="entry name" value="Winged helix' DNA-binding domain"/>
    <property type="match status" value="1"/>
</dbReference>
<dbReference type="PROSITE" id="PS50987">
    <property type="entry name" value="HTH_ARSR_2"/>
    <property type="match status" value="1"/>
</dbReference>
<evidence type="ECO:0000256" key="2">
    <source>
        <dbReference type="ARBA" id="ARBA00023015"/>
    </source>
</evidence>
<protein>
    <recommendedName>
        <fullName evidence="6">HTH arsR-type domain-containing protein</fullName>
    </recommendedName>
</protein>
<dbReference type="Gene3D" id="3.40.50.300">
    <property type="entry name" value="P-loop containing nucleotide triphosphate hydrolases"/>
    <property type="match status" value="1"/>
</dbReference>
<dbReference type="InterPro" id="IPR036390">
    <property type="entry name" value="WH_DNA-bd_sf"/>
</dbReference>
<proteinExistence type="predicted"/>
<keyword evidence="2" id="KW-0805">Transcription regulation</keyword>
<evidence type="ECO:0000256" key="3">
    <source>
        <dbReference type="ARBA" id="ARBA00023125"/>
    </source>
</evidence>
<keyword evidence="5" id="KW-0804">Transcription</keyword>
<keyword evidence="1" id="KW-0547">Nucleotide-binding</keyword>
<dbReference type="InterPro" id="IPR011991">
    <property type="entry name" value="ArsR-like_HTH"/>
</dbReference>
<dbReference type="InterPro" id="IPR001845">
    <property type="entry name" value="HTH_ArsR_DNA-bd_dom"/>
</dbReference>
<feature type="domain" description="HTH arsR-type" evidence="6">
    <location>
        <begin position="1"/>
        <end position="93"/>
    </location>
</feature>
<evidence type="ECO:0000313" key="7">
    <source>
        <dbReference type="EMBL" id="UYP44511.1"/>
    </source>
</evidence>
<dbReference type="InterPro" id="IPR027417">
    <property type="entry name" value="P-loop_NTPase"/>
</dbReference>
<keyword evidence="3" id="KW-0238">DNA-binding</keyword>
<keyword evidence="8" id="KW-1185">Reference proteome</keyword>
<reference evidence="7" key="1">
    <citation type="submission" date="2022-09" db="EMBL/GenBank/DDBJ databases">
        <title>Actin cytoskeleton and complex cell architecture in an #Asgard archaeon.</title>
        <authorList>
            <person name="Ponce Toledo R.I."/>
            <person name="Schleper C."/>
            <person name="Rodrigues Oliveira T."/>
            <person name="Wollweber F."/>
            <person name="Xu J."/>
            <person name="Rittmann S."/>
            <person name="Klingl A."/>
            <person name="Pilhofer M."/>
        </authorList>
    </citation>
    <scope>NUCLEOTIDE SEQUENCE</scope>
    <source>
        <strain evidence="7">B-35</strain>
    </source>
</reference>
<evidence type="ECO:0000256" key="1">
    <source>
        <dbReference type="ARBA" id="ARBA00022741"/>
    </source>
</evidence>
<evidence type="ECO:0000259" key="6">
    <source>
        <dbReference type="PROSITE" id="PS50987"/>
    </source>
</evidence>
<dbReference type="InterPro" id="IPR051081">
    <property type="entry name" value="HTH_MetalResp_TranReg"/>
</dbReference>
<gene>
    <name evidence="7" type="ORF">NEF87_000796</name>
</gene>
<dbReference type="Pfam" id="PF01022">
    <property type="entry name" value="HTH_5"/>
    <property type="match status" value="1"/>
</dbReference>
<dbReference type="SUPFAM" id="SSF52540">
    <property type="entry name" value="P-loop containing nucleoside triphosphate hydrolases"/>
    <property type="match status" value="1"/>
</dbReference>
<dbReference type="SMART" id="SM00418">
    <property type="entry name" value="HTH_ARSR"/>
    <property type="match status" value="1"/>
</dbReference>
<dbReference type="CDD" id="cd00090">
    <property type="entry name" value="HTH_ARSR"/>
    <property type="match status" value="1"/>
</dbReference>
<dbReference type="InterPro" id="IPR006762">
    <property type="entry name" value="Gtr1_RagA"/>
</dbReference>